<keyword evidence="3 4" id="KW-0539">Nucleus</keyword>
<feature type="compositionally biased region" description="Basic and acidic residues" evidence="5">
    <location>
        <begin position="296"/>
        <end position="309"/>
    </location>
</feature>
<gene>
    <name evidence="7" type="primary">spp2</name>
    <name evidence="7" type="ORF">SEPCBS57363_002742</name>
</gene>
<comment type="caution">
    <text evidence="7">The sequence shown here is derived from an EMBL/GenBank/DDBJ whole genome shotgun (WGS) entry which is preliminary data.</text>
</comment>
<feature type="compositionally biased region" description="Basic and acidic residues" evidence="5">
    <location>
        <begin position="132"/>
        <end position="148"/>
    </location>
</feature>
<dbReference type="InterPro" id="IPR026822">
    <property type="entry name" value="Spp2/MOS2_G-patch"/>
</dbReference>
<evidence type="ECO:0000259" key="6">
    <source>
        <dbReference type="Pfam" id="PF12656"/>
    </source>
</evidence>
<dbReference type="InterPro" id="IPR045166">
    <property type="entry name" value="Spp2-like"/>
</dbReference>
<feature type="compositionally biased region" description="Basic and acidic residues" evidence="5">
    <location>
        <begin position="326"/>
        <end position="358"/>
    </location>
</feature>
<dbReference type="Pfam" id="PF12656">
    <property type="entry name" value="G-patch_2"/>
    <property type="match status" value="1"/>
</dbReference>
<feature type="compositionally biased region" description="Basic and acidic residues" evidence="5">
    <location>
        <begin position="189"/>
        <end position="200"/>
    </location>
</feature>
<keyword evidence="4" id="KW-0507">mRNA processing</keyword>
<feature type="domain" description="Spp2/MOS2 G-patch" evidence="6">
    <location>
        <begin position="246"/>
        <end position="298"/>
    </location>
</feature>
<evidence type="ECO:0000256" key="3">
    <source>
        <dbReference type="ARBA" id="ARBA00023242"/>
    </source>
</evidence>
<keyword evidence="4" id="KW-0508">mRNA splicing</keyword>
<protein>
    <recommendedName>
        <fullName evidence="4">Pre-mRNA-splicing factor</fullName>
    </recommendedName>
</protein>
<dbReference type="Proteomes" id="UP001642501">
    <property type="component" value="Unassembled WGS sequence"/>
</dbReference>
<reference evidence="7 8" key="1">
    <citation type="submission" date="2024-01" db="EMBL/GenBank/DDBJ databases">
        <authorList>
            <person name="Allen C."/>
            <person name="Tagirdzhanova G."/>
        </authorList>
    </citation>
    <scope>NUCLEOTIDE SEQUENCE [LARGE SCALE GENOMIC DNA]</scope>
    <source>
        <strain evidence="7 8">CBS 573.63</strain>
    </source>
</reference>
<dbReference type="PANTHER" id="PTHR15818:SF2">
    <property type="entry name" value="G-PATCH DOMAIN AND KOW MOTIFS-CONTAINING PROTEIN"/>
    <property type="match status" value="1"/>
</dbReference>
<feature type="region of interest" description="Disordered" evidence="5">
    <location>
        <begin position="1"/>
        <end position="200"/>
    </location>
</feature>
<comment type="similarity">
    <text evidence="2 4">Belongs to the SPP2 family.</text>
</comment>
<comment type="function">
    <text evidence="4">Involved in spliceosome maturation and the first step of pre-mRNA splicing.</text>
</comment>
<feature type="compositionally biased region" description="Polar residues" evidence="5">
    <location>
        <begin position="178"/>
        <end position="188"/>
    </location>
</feature>
<proteinExistence type="inferred from homology"/>
<evidence type="ECO:0000256" key="5">
    <source>
        <dbReference type="SAM" id="MobiDB-lite"/>
    </source>
</evidence>
<evidence type="ECO:0000256" key="2">
    <source>
        <dbReference type="ARBA" id="ARBA00008576"/>
    </source>
</evidence>
<feature type="compositionally biased region" description="Basic and acidic residues" evidence="5">
    <location>
        <begin position="102"/>
        <end position="121"/>
    </location>
</feature>
<accession>A0ABP0DLQ8</accession>
<evidence type="ECO:0000313" key="7">
    <source>
        <dbReference type="EMBL" id="CAK7267736.1"/>
    </source>
</evidence>
<sequence>MADLERPEASRIAIRFGGSSVASVKKSARPPPPSSSLGKRHRPSHELGGSSDHDSEDDSHDHGRYERITAFGENGAELANGERNGRNDRRPAKRGPLTIERQANRDWRSVARLRNQRENRQPNHRSGTETSETEKEKETEGLPRDEVKPLQWGLSRPKKASQADDDDDEKHSRDNEEASNNRMDSSETGVRKDAIRDNELSAEREAINALLGESINDKTGTRRVIDRAANESTEDDVFARDFNDAPDVSTLEDYEAMPVEDFGAALLRGMGWDGKDRGPKVKQVVRRPNQMGLGAKELKGDEDLGEWNHKLGGNSSSSRHKQRPPKLHDYRRDEYKKRENQEQRHRDSYKSERDRERNSQSSSSRHLSRHRR</sequence>
<keyword evidence="4" id="KW-0747">Spliceosome</keyword>
<comment type="subcellular location">
    <subcellularLocation>
        <location evidence="1 4">Nucleus</location>
    </subcellularLocation>
</comment>
<keyword evidence="8" id="KW-1185">Reference proteome</keyword>
<evidence type="ECO:0000256" key="4">
    <source>
        <dbReference type="RuleBase" id="RU369096"/>
    </source>
</evidence>
<dbReference type="EMBL" id="CAWUOM010000038">
    <property type="protein sequence ID" value="CAK7267736.1"/>
    <property type="molecule type" value="Genomic_DNA"/>
</dbReference>
<evidence type="ECO:0000256" key="1">
    <source>
        <dbReference type="ARBA" id="ARBA00004123"/>
    </source>
</evidence>
<organism evidence="7 8">
    <name type="scientific">Sporothrix epigloea</name>
    <dbReference type="NCBI Taxonomy" id="1892477"/>
    <lineage>
        <taxon>Eukaryota</taxon>
        <taxon>Fungi</taxon>
        <taxon>Dikarya</taxon>
        <taxon>Ascomycota</taxon>
        <taxon>Pezizomycotina</taxon>
        <taxon>Sordariomycetes</taxon>
        <taxon>Sordariomycetidae</taxon>
        <taxon>Ophiostomatales</taxon>
        <taxon>Ophiostomataceae</taxon>
        <taxon>Sporothrix</taxon>
    </lineage>
</organism>
<feature type="region of interest" description="Disordered" evidence="5">
    <location>
        <begin position="271"/>
        <end position="372"/>
    </location>
</feature>
<name>A0ABP0DLQ8_9PEZI</name>
<dbReference type="PANTHER" id="PTHR15818">
    <property type="entry name" value="G PATCH AND KOW-CONTAINING"/>
    <property type="match status" value="1"/>
</dbReference>
<evidence type="ECO:0000313" key="8">
    <source>
        <dbReference type="Proteomes" id="UP001642501"/>
    </source>
</evidence>